<protein>
    <submittedName>
        <fullName evidence="1">Uncharacterized protein</fullName>
    </submittedName>
</protein>
<reference evidence="1 2" key="1">
    <citation type="submission" date="2024-09" db="EMBL/GenBank/DDBJ databases">
        <authorList>
            <person name="Sun Q."/>
            <person name="Mori K."/>
        </authorList>
    </citation>
    <scope>NUCLEOTIDE SEQUENCE [LARGE SCALE GENOMIC DNA]</scope>
    <source>
        <strain evidence="1 2">CICC 11035S</strain>
    </source>
</reference>
<proteinExistence type="predicted"/>
<dbReference type="Proteomes" id="UP001589858">
    <property type="component" value="Unassembled WGS sequence"/>
</dbReference>
<dbReference type="RefSeq" id="WP_142635825.1">
    <property type="nucleotide sequence ID" value="NZ_JAPCWC010000025.1"/>
</dbReference>
<gene>
    <name evidence="1" type="ORF">ACFFF8_12395</name>
</gene>
<accession>A0ABV6S828</accession>
<name>A0ABV6S828_9SPHN</name>
<organism evidence="1 2">
    <name type="scientific">Novosphingobium clariflavum</name>
    <dbReference type="NCBI Taxonomy" id="2029884"/>
    <lineage>
        <taxon>Bacteria</taxon>
        <taxon>Pseudomonadati</taxon>
        <taxon>Pseudomonadota</taxon>
        <taxon>Alphaproteobacteria</taxon>
        <taxon>Sphingomonadales</taxon>
        <taxon>Sphingomonadaceae</taxon>
        <taxon>Novosphingobium</taxon>
    </lineage>
</organism>
<evidence type="ECO:0000313" key="1">
    <source>
        <dbReference type="EMBL" id="MFC0685399.1"/>
    </source>
</evidence>
<sequence>MSSFSRQSFRSIFCAFNRHEPRRGAVRWDGVNYVAACNGCGKDIRRHGPKQWREDPAETAQLAD</sequence>
<dbReference type="EMBL" id="JBHLTM010000048">
    <property type="protein sequence ID" value="MFC0685399.1"/>
    <property type="molecule type" value="Genomic_DNA"/>
</dbReference>
<evidence type="ECO:0000313" key="2">
    <source>
        <dbReference type="Proteomes" id="UP001589858"/>
    </source>
</evidence>
<comment type="caution">
    <text evidence="1">The sequence shown here is derived from an EMBL/GenBank/DDBJ whole genome shotgun (WGS) entry which is preliminary data.</text>
</comment>
<keyword evidence="2" id="KW-1185">Reference proteome</keyword>